<feature type="transmembrane region" description="Helical" evidence="6">
    <location>
        <begin position="33"/>
        <end position="55"/>
    </location>
</feature>
<dbReference type="NCBIfam" id="TIGR00765">
    <property type="entry name" value="yihY_not_rbn"/>
    <property type="match status" value="1"/>
</dbReference>
<keyword evidence="3 6" id="KW-0812">Transmembrane</keyword>
<keyword evidence="8" id="KW-1185">Reference proteome</keyword>
<feature type="transmembrane region" description="Helical" evidence="6">
    <location>
        <begin position="245"/>
        <end position="271"/>
    </location>
</feature>
<dbReference type="Proteomes" id="UP000279194">
    <property type="component" value="Unassembled WGS sequence"/>
</dbReference>
<evidence type="ECO:0000313" key="7">
    <source>
        <dbReference type="EMBL" id="RLY04408.1"/>
    </source>
</evidence>
<evidence type="ECO:0000256" key="4">
    <source>
        <dbReference type="ARBA" id="ARBA00022989"/>
    </source>
</evidence>
<evidence type="ECO:0000313" key="8">
    <source>
        <dbReference type="Proteomes" id="UP000279194"/>
    </source>
</evidence>
<keyword evidence="2" id="KW-1003">Cell membrane</keyword>
<accession>A0A3L9DVY0</accession>
<feature type="transmembrane region" description="Helical" evidence="6">
    <location>
        <begin position="212"/>
        <end position="233"/>
    </location>
</feature>
<dbReference type="RefSeq" id="WP_121834790.1">
    <property type="nucleotide sequence ID" value="NZ_CP163513.1"/>
</dbReference>
<dbReference type="OrthoDB" id="9775903at2"/>
<gene>
    <name evidence="7" type="ORF">EAF07_02905</name>
</gene>
<dbReference type="PANTHER" id="PTHR30213">
    <property type="entry name" value="INNER MEMBRANE PROTEIN YHJD"/>
    <property type="match status" value="1"/>
</dbReference>
<dbReference type="GO" id="GO:0005886">
    <property type="term" value="C:plasma membrane"/>
    <property type="evidence" value="ECO:0007669"/>
    <property type="project" value="UniProtKB-SubCell"/>
</dbReference>
<feature type="transmembrane region" description="Helical" evidence="6">
    <location>
        <begin position="92"/>
        <end position="112"/>
    </location>
</feature>
<dbReference type="AlphaFoldDB" id="A0A3L9DVY0"/>
<evidence type="ECO:0000256" key="2">
    <source>
        <dbReference type="ARBA" id="ARBA00022475"/>
    </source>
</evidence>
<keyword evidence="4 6" id="KW-1133">Transmembrane helix</keyword>
<evidence type="ECO:0000256" key="6">
    <source>
        <dbReference type="SAM" id="Phobius"/>
    </source>
</evidence>
<evidence type="ECO:0000256" key="3">
    <source>
        <dbReference type="ARBA" id="ARBA00022692"/>
    </source>
</evidence>
<proteinExistence type="predicted"/>
<evidence type="ECO:0000256" key="5">
    <source>
        <dbReference type="ARBA" id="ARBA00023136"/>
    </source>
</evidence>
<comment type="caution">
    <text evidence="7">The sequence shown here is derived from an EMBL/GenBank/DDBJ whole genome shotgun (WGS) entry which is preliminary data.</text>
</comment>
<feature type="transmembrane region" description="Helical" evidence="6">
    <location>
        <begin position="133"/>
        <end position="160"/>
    </location>
</feature>
<comment type="subcellular location">
    <subcellularLocation>
        <location evidence="1">Cell membrane</location>
        <topology evidence="1">Multi-pass membrane protein</topology>
    </subcellularLocation>
</comment>
<dbReference type="Pfam" id="PF03631">
    <property type="entry name" value="Virul_fac_BrkB"/>
    <property type="match status" value="1"/>
</dbReference>
<sequence length="304" mass="34929">MKKLWRRLQNSQFLAFFLEHYKASEMDLSSIAVAYYLLLTMFPFLILLANIFPYLQIDTSELLLFLEDTLPHQLYLSTASIVRNIFNTSSSGLLWVSIVTGLWTTSKSMTFLQKAINKAYDVQEHRDFVLSHAIGVLSGVILVLFLILAIVISTFGKAVLDIIYQHLNMDQSLYHNLSHLTQPLTFIVFLVAVGLLYFILPNVKVKRLRNVLPGTLFTSIVLLLTTSLFGAYFNLAAARLEDLRFFGSVAIFVVMFWFIFFAKILIIGAVLNSSFQRRREGDIETRRGDVLQIIQDRREKREQK</sequence>
<dbReference type="InterPro" id="IPR017039">
    <property type="entry name" value="Virul_fac_BrkB"/>
</dbReference>
<name>A0A3L9DVY0_9STRE</name>
<reference evidence="7 8" key="1">
    <citation type="submission" date="2018-10" db="EMBL/GenBank/DDBJ databases">
        <title>Streptococcus hillyeri sp. nov., isolated from equine tracheal sample.</title>
        <authorList>
            <person name="Macfadyen A.C."/>
            <person name="Waller A."/>
            <person name="Paterson G.K."/>
        </authorList>
    </citation>
    <scope>NUCLEOTIDE SEQUENCE [LARGE SCALE GENOMIC DNA]</scope>
    <source>
        <strain evidence="7 8">28462</strain>
    </source>
</reference>
<feature type="transmembrane region" description="Helical" evidence="6">
    <location>
        <begin position="180"/>
        <end position="200"/>
    </location>
</feature>
<keyword evidence="5 6" id="KW-0472">Membrane</keyword>
<dbReference type="EMBL" id="RCVM01000003">
    <property type="protein sequence ID" value="RLY04408.1"/>
    <property type="molecule type" value="Genomic_DNA"/>
</dbReference>
<protein>
    <submittedName>
        <fullName evidence="7">YihY/virulence factor BrkB family protein</fullName>
    </submittedName>
</protein>
<evidence type="ECO:0000256" key="1">
    <source>
        <dbReference type="ARBA" id="ARBA00004651"/>
    </source>
</evidence>
<dbReference type="PANTHER" id="PTHR30213:SF0">
    <property type="entry name" value="UPF0761 MEMBRANE PROTEIN YIHY"/>
    <property type="match status" value="1"/>
</dbReference>
<organism evidence="7 8">
    <name type="scientific">Streptococcus hillyeri</name>
    <dbReference type="NCBI Taxonomy" id="2282420"/>
    <lineage>
        <taxon>Bacteria</taxon>
        <taxon>Bacillati</taxon>
        <taxon>Bacillota</taxon>
        <taxon>Bacilli</taxon>
        <taxon>Lactobacillales</taxon>
        <taxon>Streptococcaceae</taxon>
        <taxon>Streptococcus</taxon>
    </lineage>
</organism>
<dbReference type="PIRSF" id="PIRSF035875">
    <property type="entry name" value="RNase_BN"/>
    <property type="match status" value="1"/>
</dbReference>